<dbReference type="Proteomes" id="UP000285405">
    <property type="component" value="Unassembled WGS sequence"/>
</dbReference>
<dbReference type="GO" id="GO:0046854">
    <property type="term" value="P:phosphatidylinositol phosphate biosynthetic process"/>
    <property type="evidence" value="ECO:0007669"/>
    <property type="project" value="TreeGrafter"/>
</dbReference>
<dbReference type="Pfam" id="PF03770">
    <property type="entry name" value="IPK"/>
    <property type="match status" value="1"/>
</dbReference>
<dbReference type="EMBL" id="MCBR01017435">
    <property type="protein sequence ID" value="RKF59568.1"/>
    <property type="molecule type" value="Genomic_DNA"/>
</dbReference>
<keyword evidence="3 4" id="KW-0418">Kinase</keyword>
<evidence type="ECO:0000256" key="1">
    <source>
        <dbReference type="ARBA" id="ARBA00007374"/>
    </source>
</evidence>
<dbReference type="PANTHER" id="PTHR12400:SF103">
    <property type="entry name" value="INOSITOL POLYPHOSPHATE MULTIKINASE"/>
    <property type="match status" value="1"/>
</dbReference>
<protein>
    <recommendedName>
        <fullName evidence="4">Kinase</fullName>
        <ecNumber evidence="4">2.7.-.-</ecNumber>
    </recommendedName>
</protein>
<evidence type="ECO:0000313" key="5">
    <source>
        <dbReference type="EMBL" id="RKF59568.1"/>
    </source>
</evidence>
<dbReference type="EC" id="2.7.-.-" evidence="4"/>
<gene>
    <name evidence="5" type="ORF">GcC1_174022</name>
</gene>
<dbReference type="InterPro" id="IPR005522">
    <property type="entry name" value="IPK"/>
</dbReference>
<name>A0A420HQ61_9PEZI</name>
<evidence type="ECO:0000256" key="2">
    <source>
        <dbReference type="ARBA" id="ARBA00022679"/>
    </source>
</evidence>
<organism evidence="5 6">
    <name type="scientific">Golovinomyces cichoracearum</name>
    <dbReference type="NCBI Taxonomy" id="62708"/>
    <lineage>
        <taxon>Eukaryota</taxon>
        <taxon>Fungi</taxon>
        <taxon>Dikarya</taxon>
        <taxon>Ascomycota</taxon>
        <taxon>Pezizomycotina</taxon>
        <taxon>Leotiomycetes</taxon>
        <taxon>Erysiphales</taxon>
        <taxon>Erysiphaceae</taxon>
        <taxon>Golovinomyces</taxon>
    </lineage>
</organism>
<dbReference type="InterPro" id="IPR038286">
    <property type="entry name" value="IPK_sf"/>
</dbReference>
<sequence length="362" mass="40381">MAKALPTYDELVGYNHAVAGHDGILSDVSGELFIKPCTPTEIAFYETSSALYPEFMKLMPTYLGTLALDERTRRRTIEKSACPTILAQNSDQHEDNDVAVPLAKDEPSKVTTPQSRLQESTITGESNSRIFGNRITTDKALVLENASYNFKKPNILDVKLGVRLWADDAAEDKRIRFDRITAESTHKDLGFRIAGMRVWQGLGAKGENIDEEGYKIYDKNYGRVSVNRENVNEAFTSYILSEGAGIDEELGRQIAQAFLKDLTWIQTQLESHENRMFSASLLFVYEGDGKALRNALENSSKATQPIASRKEKKKSSSAKIYSVKLIDFAHAEWTPGQGPDENTLLGVRSVLKIFQDISSAKQ</sequence>
<evidence type="ECO:0000256" key="4">
    <source>
        <dbReference type="RuleBase" id="RU363090"/>
    </source>
</evidence>
<dbReference type="GO" id="GO:0005737">
    <property type="term" value="C:cytoplasm"/>
    <property type="evidence" value="ECO:0007669"/>
    <property type="project" value="TreeGrafter"/>
</dbReference>
<proteinExistence type="inferred from homology"/>
<dbReference type="GO" id="GO:0005634">
    <property type="term" value="C:nucleus"/>
    <property type="evidence" value="ECO:0007669"/>
    <property type="project" value="TreeGrafter"/>
</dbReference>
<reference evidence="5 6" key="1">
    <citation type="journal article" date="2018" name="BMC Genomics">
        <title>Comparative genome analyses reveal sequence features reflecting distinct modes of host-adaptation between dicot and monocot powdery mildew.</title>
        <authorList>
            <person name="Wu Y."/>
            <person name="Ma X."/>
            <person name="Pan Z."/>
            <person name="Kale S.D."/>
            <person name="Song Y."/>
            <person name="King H."/>
            <person name="Zhang Q."/>
            <person name="Presley C."/>
            <person name="Deng X."/>
            <person name="Wei C.I."/>
            <person name="Xiao S."/>
        </authorList>
    </citation>
    <scope>NUCLEOTIDE SEQUENCE [LARGE SCALE GENOMIC DNA]</scope>
    <source>
        <strain evidence="5">UCSC1</strain>
    </source>
</reference>
<dbReference type="GO" id="GO:0008440">
    <property type="term" value="F:inositol-1,4,5-trisphosphate 3-kinase activity"/>
    <property type="evidence" value="ECO:0007669"/>
    <property type="project" value="TreeGrafter"/>
</dbReference>
<keyword evidence="2 4" id="KW-0808">Transferase</keyword>
<dbReference type="GO" id="GO:0032958">
    <property type="term" value="P:inositol phosphate biosynthetic process"/>
    <property type="evidence" value="ECO:0007669"/>
    <property type="project" value="InterPro"/>
</dbReference>
<evidence type="ECO:0000313" key="6">
    <source>
        <dbReference type="Proteomes" id="UP000285405"/>
    </source>
</evidence>
<dbReference type="PANTHER" id="PTHR12400">
    <property type="entry name" value="INOSITOL POLYPHOSPHATE KINASE"/>
    <property type="match status" value="1"/>
</dbReference>
<comment type="similarity">
    <text evidence="1 4">Belongs to the inositol phosphokinase (IPK) family.</text>
</comment>
<dbReference type="OrthoDB" id="338650at2759"/>
<dbReference type="AlphaFoldDB" id="A0A420HQ61"/>
<accession>A0A420HQ61</accession>
<dbReference type="SUPFAM" id="SSF56104">
    <property type="entry name" value="SAICAR synthase-like"/>
    <property type="match status" value="1"/>
</dbReference>
<dbReference type="Gene3D" id="3.30.470.160">
    <property type="entry name" value="Inositol polyphosphate kinase"/>
    <property type="match status" value="1"/>
</dbReference>
<dbReference type="GO" id="GO:0000824">
    <property type="term" value="F:inositol-1,4,5,6-tetrakisphosphate 3-kinase activity"/>
    <property type="evidence" value="ECO:0007669"/>
    <property type="project" value="TreeGrafter"/>
</dbReference>
<evidence type="ECO:0000256" key="3">
    <source>
        <dbReference type="ARBA" id="ARBA00022777"/>
    </source>
</evidence>
<comment type="caution">
    <text evidence="5">The sequence shown here is derived from an EMBL/GenBank/DDBJ whole genome shotgun (WGS) entry which is preliminary data.</text>
</comment>